<proteinExistence type="predicted"/>
<evidence type="ECO:0000313" key="2">
    <source>
        <dbReference type="Proteomes" id="UP000031549"/>
    </source>
</evidence>
<accession>A0A846HDC0</accession>
<sequence>MAIIALINLCICLFDLSYIPWRDFYLRKVPQITKVYDKVKGIEPHRETENYLANVKLLEEQVSQTGLKSSESATQLEELRRLSTEMIDGNPFAAVNKGGTLEKIKNRMRDRTSVKSAKQAFDTFWSQAYLTENGWNQEIAFFNQKIQPLIATDYYRTIGENGEFTDNFWRIDLPFVIFFALELLARTFYIRRRNPGFSWLDAVLWRWYDLFLLIPFWRWLRIIPVLVRLDKAHLLNLQPVRKQINQGVVANFAEELTEIVIVRLINQIQGSIKQGELTRWLLQKENHSEYVDINNINEVEAIAGIFIKAIVYEVLPKIQPEIVAILHHNIDGAFNQSPIYRNLHNLPGVAQMQAQLSEQLSTQIATNLYNALVSAVEDPVAAKLSSQLLERFSEALGVEMQKKQVLSEIQSLVFDFLEEVKINYVQRLSREDIAQIIQQTRQMRSQTSVTTVVTKSSALLQTRNKASGE</sequence>
<organism evidence="1 2">
    <name type="scientific">Hassallia byssoidea VB512170</name>
    <dbReference type="NCBI Taxonomy" id="1304833"/>
    <lineage>
        <taxon>Bacteria</taxon>
        <taxon>Bacillati</taxon>
        <taxon>Cyanobacteriota</taxon>
        <taxon>Cyanophyceae</taxon>
        <taxon>Nostocales</taxon>
        <taxon>Tolypothrichaceae</taxon>
        <taxon>Hassallia</taxon>
    </lineage>
</organism>
<gene>
    <name evidence="1" type="ORF">PI95_018100</name>
</gene>
<evidence type="ECO:0000313" key="1">
    <source>
        <dbReference type="EMBL" id="NEU74421.1"/>
    </source>
</evidence>
<dbReference type="Proteomes" id="UP000031549">
    <property type="component" value="Unassembled WGS sequence"/>
</dbReference>
<reference evidence="1 2" key="1">
    <citation type="journal article" date="2015" name="Genome Announc.">
        <title>Draft Genome Sequence of Cyanobacterium Hassallia byssoidea Strain VB512170, Isolated from Monuments in India.</title>
        <authorList>
            <person name="Singh D."/>
            <person name="Chandrababunaidu M.M."/>
            <person name="Panda A."/>
            <person name="Sen D."/>
            <person name="Bhattacharyya S."/>
            <person name="Adhikary S.P."/>
            <person name="Tripathy S."/>
        </authorList>
    </citation>
    <scope>NUCLEOTIDE SEQUENCE [LARGE SCALE GENOMIC DNA]</scope>
    <source>
        <strain evidence="1 2">VB512170</strain>
    </source>
</reference>
<comment type="caution">
    <text evidence="1">The sequence shown here is derived from an EMBL/GenBank/DDBJ whole genome shotgun (WGS) entry which is preliminary data.</text>
</comment>
<dbReference type="EMBL" id="JTCM02000041">
    <property type="protein sequence ID" value="NEU74421.1"/>
    <property type="molecule type" value="Genomic_DNA"/>
</dbReference>
<dbReference type="AlphaFoldDB" id="A0A846HDC0"/>
<protein>
    <submittedName>
        <fullName evidence="1">Uncharacterized protein</fullName>
    </submittedName>
</protein>
<keyword evidence="2" id="KW-1185">Reference proteome</keyword>
<name>A0A846HDC0_9CYAN</name>